<dbReference type="EnsemblFungi" id="MAPG_06842T0">
    <property type="protein sequence ID" value="MAPG_06842T0"/>
    <property type="gene ID" value="MAPG_06842"/>
</dbReference>
<feature type="compositionally biased region" description="Basic residues" evidence="1">
    <location>
        <begin position="89"/>
        <end position="107"/>
    </location>
</feature>
<reference evidence="2" key="2">
    <citation type="submission" date="2010-05" db="EMBL/GenBank/DDBJ databases">
        <title>The Genome Sequence of Magnaporthe poae strain ATCC 64411.</title>
        <authorList>
            <consortium name="The Broad Institute Genome Sequencing Platform"/>
            <consortium name="Broad Institute Genome Sequencing Center for Infectious Disease"/>
            <person name="Ma L.-J."/>
            <person name="Dead R."/>
            <person name="Young S."/>
            <person name="Zeng Q."/>
            <person name="Koehrsen M."/>
            <person name="Alvarado L."/>
            <person name="Berlin A."/>
            <person name="Chapman S.B."/>
            <person name="Chen Z."/>
            <person name="Freedman E."/>
            <person name="Gellesch M."/>
            <person name="Goldberg J."/>
            <person name="Griggs A."/>
            <person name="Gujja S."/>
            <person name="Heilman E.R."/>
            <person name="Heiman D."/>
            <person name="Hepburn T."/>
            <person name="Howarth C."/>
            <person name="Jen D."/>
            <person name="Larson L."/>
            <person name="Mehta T."/>
            <person name="Neiman D."/>
            <person name="Pearson M."/>
            <person name="Roberts A."/>
            <person name="Saif S."/>
            <person name="Shea T."/>
            <person name="Shenoy N."/>
            <person name="Sisk P."/>
            <person name="Stolte C."/>
            <person name="Sykes S."/>
            <person name="Walk T."/>
            <person name="White J."/>
            <person name="Yandava C."/>
            <person name="Haas B."/>
            <person name="Nusbaum C."/>
            <person name="Birren B."/>
        </authorList>
    </citation>
    <scope>NUCLEOTIDE SEQUENCE</scope>
    <source>
        <strain evidence="2">ATCC 64411</strain>
    </source>
</reference>
<feature type="compositionally biased region" description="Low complexity" evidence="1">
    <location>
        <begin position="25"/>
        <end position="48"/>
    </location>
</feature>
<organism evidence="3 4">
    <name type="scientific">Magnaporthiopsis poae (strain ATCC 64411 / 73-15)</name>
    <name type="common">Kentucky bluegrass fungus</name>
    <name type="synonym">Magnaporthe poae</name>
    <dbReference type="NCBI Taxonomy" id="644358"/>
    <lineage>
        <taxon>Eukaryota</taxon>
        <taxon>Fungi</taxon>
        <taxon>Dikarya</taxon>
        <taxon>Ascomycota</taxon>
        <taxon>Pezizomycotina</taxon>
        <taxon>Sordariomycetes</taxon>
        <taxon>Sordariomycetidae</taxon>
        <taxon>Magnaporthales</taxon>
        <taxon>Magnaporthaceae</taxon>
        <taxon>Magnaporthiopsis</taxon>
    </lineage>
</organism>
<reference evidence="2" key="3">
    <citation type="submission" date="2011-03" db="EMBL/GenBank/DDBJ databases">
        <title>Annotation of Magnaporthe poae ATCC 64411.</title>
        <authorList>
            <person name="Ma L.-J."/>
            <person name="Dead R."/>
            <person name="Young S.K."/>
            <person name="Zeng Q."/>
            <person name="Gargeya S."/>
            <person name="Fitzgerald M."/>
            <person name="Haas B."/>
            <person name="Abouelleil A."/>
            <person name="Alvarado L."/>
            <person name="Arachchi H.M."/>
            <person name="Berlin A."/>
            <person name="Brown A."/>
            <person name="Chapman S.B."/>
            <person name="Chen Z."/>
            <person name="Dunbar C."/>
            <person name="Freedman E."/>
            <person name="Gearin G."/>
            <person name="Gellesch M."/>
            <person name="Goldberg J."/>
            <person name="Griggs A."/>
            <person name="Gujja S."/>
            <person name="Heiman D."/>
            <person name="Howarth C."/>
            <person name="Larson L."/>
            <person name="Lui A."/>
            <person name="MacDonald P.J.P."/>
            <person name="Mehta T."/>
            <person name="Montmayeur A."/>
            <person name="Murphy C."/>
            <person name="Neiman D."/>
            <person name="Pearson M."/>
            <person name="Priest M."/>
            <person name="Roberts A."/>
            <person name="Saif S."/>
            <person name="Shea T."/>
            <person name="Shenoy N."/>
            <person name="Sisk P."/>
            <person name="Stolte C."/>
            <person name="Sykes S."/>
            <person name="Yandava C."/>
            <person name="Wortman J."/>
            <person name="Nusbaum C."/>
            <person name="Birren B."/>
        </authorList>
    </citation>
    <scope>NUCLEOTIDE SEQUENCE</scope>
    <source>
        <strain evidence="2">ATCC 64411</strain>
    </source>
</reference>
<sequence>MTGGGQDRPPRARDGKMAAVVTVATGTTAATGTETETGNGLGLGTRTASRGTVDGRMASRLLRILTDTGPAGANGARPGQAGATGGPGRRTRTLARLNARRGQPRRP</sequence>
<evidence type="ECO:0000313" key="4">
    <source>
        <dbReference type="Proteomes" id="UP000011715"/>
    </source>
</evidence>
<dbReference type="VEuPathDB" id="FungiDB:MAPG_06842"/>
<protein>
    <submittedName>
        <fullName evidence="2 3">Uncharacterized protein</fullName>
    </submittedName>
</protein>
<keyword evidence="4" id="KW-1185">Reference proteome</keyword>
<proteinExistence type="predicted"/>
<name>A0A0C4E350_MAGP6</name>
<feature type="region of interest" description="Disordered" evidence="1">
    <location>
        <begin position="25"/>
        <end position="50"/>
    </location>
</feature>
<reference evidence="3" key="5">
    <citation type="submission" date="2015-06" db="UniProtKB">
        <authorList>
            <consortium name="EnsemblFungi"/>
        </authorList>
    </citation>
    <scope>IDENTIFICATION</scope>
    <source>
        <strain evidence="3">ATCC 64411</strain>
    </source>
</reference>
<evidence type="ECO:0000256" key="1">
    <source>
        <dbReference type="SAM" id="MobiDB-lite"/>
    </source>
</evidence>
<accession>A0A0C4E350</accession>
<dbReference type="Proteomes" id="UP000011715">
    <property type="component" value="Unassembled WGS sequence"/>
</dbReference>
<dbReference type="EMBL" id="ADBL01001648">
    <property type="status" value="NOT_ANNOTATED_CDS"/>
    <property type="molecule type" value="Genomic_DNA"/>
</dbReference>
<gene>
    <name evidence="2" type="ORF">MAPG_06842</name>
</gene>
<dbReference type="EMBL" id="GL876970">
    <property type="protein sequence ID" value="KLU87851.1"/>
    <property type="molecule type" value="Genomic_DNA"/>
</dbReference>
<evidence type="ECO:0000313" key="3">
    <source>
        <dbReference type="EnsemblFungi" id="MAPG_06842T0"/>
    </source>
</evidence>
<reference evidence="3" key="4">
    <citation type="journal article" date="2015" name="G3 (Bethesda)">
        <title>Genome sequences of three phytopathogenic species of the Magnaporthaceae family of fungi.</title>
        <authorList>
            <person name="Okagaki L.H."/>
            <person name="Nunes C.C."/>
            <person name="Sailsbery J."/>
            <person name="Clay B."/>
            <person name="Brown D."/>
            <person name="John T."/>
            <person name="Oh Y."/>
            <person name="Young N."/>
            <person name="Fitzgerald M."/>
            <person name="Haas B.J."/>
            <person name="Zeng Q."/>
            <person name="Young S."/>
            <person name="Adiconis X."/>
            <person name="Fan L."/>
            <person name="Levin J.Z."/>
            <person name="Mitchell T.K."/>
            <person name="Okubara P.A."/>
            <person name="Farman M.L."/>
            <person name="Kohn L.M."/>
            <person name="Birren B."/>
            <person name="Ma L.-J."/>
            <person name="Dean R.A."/>
        </authorList>
    </citation>
    <scope>NUCLEOTIDE SEQUENCE</scope>
    <source>
        <strain evidence="3">ATCC 64411 / 73-15</strain>
    </source>
</reference>
<evidence type="ECO:0000313" key="2">
    <source>
        <dbReference type="EMBL" id="KLU87851.1"/>
    </source>
</evidence>
<reference evidence="4" key="1">
    <citation type="submission" date="2010-05" db="EMBL/GenBank/DDBJ databases">
        <title>The genome sequence of Magnaporthe poae strain ATCC 64411.</title>
        <authorList>
            <person name="Ma L.-J."/>
            <person name="Dead R."/>
            <person name="Young S."/>
            <person name="Zeng Q."/>
            <person name="Koehrsen M."/>
            <person name="Alvarado L."/>
            <person name="Berlin A."/>
            <person name="Chapman S.B."/>
            <person name="Chen Z."/>
            <person name="Freedman E."/>
            <person name="Gellesch M."/>
            <person name="Goldberg J."/>
            <person name="Griggs A."/>
            <person name="Gujja S."/>
            <person name="Heilman E.R."/>
            <person name="Heiman D."/>
            <person name="Hepburn T."/>
            <person name="Howarth C."/>
            <person name="Jen D."/>
            <person name="Larson L."/>
            <person name="Mehta T."/>
            <person name="Neiman D."/>
            <person name="Pearson M."/>
            <person name="Roberts A."/>
            <person name="Saif S."/>
            <person name="Shea T."/>
            <person name="Shenoy N."/>
            <person name="Sisk P."/>
            <person name="Stolte C."/>
            <person name="Sykes S."/>
            <person name="Walk T."/>
            <person name="White J."/>
            <person name="Yandava C."/>
            <person name="Haas B."/>
            <person name="Nusbaum C."/>
            <person name="Birren B."/>
        </authorList>
    </citation>
    <scope>NUCLEOTIDE SEQUENCE [LARGE SCALE GENOMIC DNA]</scope>
    <source>
        <strain evidence="4">ATCC 64411 / 73-15</strain>
    </source>
</reference>
<dbReference type="AlphaFoldDB" id="A0A0C4E350"/>
<feature type="region of interest" description="Disordered" evidence="1">
    <location>
        <begin position="67"/>
        <end position="107"/>
    </location>
</feature>